<dbReference type="SUPFAM" id="SSF56091">
    <property type="entry name" value="DNA ligase/mRNA capping enzyme, catalytic domain"/>
    <property type="match status" value="1"/>
</dbReference>
<dbReference type="GO" id="GO:0003910">
    <property type="term" value="F:DNA ligase (ATP) activity"/>
    <property type="evidence" value="ECO:0007669"/>
    <property type="project" value="InterPro"/>
</dbReference>
<accession>A0A7V8NT67</accession>
<keyword evidence="3" id="KW-1185">Reference proteome</keyword>
<name>A0A7V8NT67_9BACT</name>
<evidence type="ECO:0000313" key="3">
    <source>
        <dbReference type="Proteomes" id="UP000567293"/>
    </source>
</evidence>
<dbReference type="InterPro" id="IPR012310">
    <property type="entry name" value="DNA_ligase_ATP-dep_cent"/>
</dbReference>
<evidence type="ECO:0000259" key="1">
    <source>
        <dbReference type="Pfam" id="PF01068"/>
    </source>
</evidence>
<dbReference type="GO" id="GO:0006281">
    <property type="term" value="P:DNA repair"/>
    <property type="evidence" value="ECO:0007669"/>
    <property type="project" value="InterPro"/>
</dbReference>
<dbReference type="GO" id="GO:0005524">
    <property type="term" value="F:ATP binding"/>
    <property type="evidence" value="ECO:0007669"/>
    <property type="project" value="InterPro"/>
</dbReference>
<proteinExistence type="predicted"/>
<dbReference type="EMBL" id="JACDQQ010001757">
    <property type="protein sequence ID" value="MBA0086946.1"/>
    <property type="molecule type" value="Genomic_DNA"/>
</dbReference>
<keyword evidence="2" id="KW-0436">Ligase</keyword>
<dbReference type="Pfam" id="PF01068">
    <property type="entry name" value="DNA_ligase_A_M"/>
    <property type="match status" value="1"/>
</dbReference>
<gene>
    <name evidence="2" type="ORF">HRJ53_18345</name>
</gene>
<sequence length="122" mass="13675">MQAPGFIEPMECEPVTELRDGPQWVYEIKLDGYRAIAVKSGNRANLLSRRQKSFNAQYPDVLEALGDLPDGSVVDGEIVALDDAGKPDFNLLQNYRRAAARIHYFVFDLLVHQGHDIMGESL</sequence>
<dbReference type="Proteomes" id="UP000567293">
    <property type="component" value="Unassembled WGS sequence"/>
</dbReference>
<feature type="domain" description="ATP-dependent DNA ligase family profile" evidence="1">
    <location>
        <begin position="20"/>
        <end position="121"/>
    </location>
</feature>
<reference evidence="2" key="1">
    <citation type="submission" date="2020-06" db="EMBL/GenBank/DDBJ databases">
        <title>Legume-microbial interactions unlock mineral nutrients during tropical forest succession.</title>
        <authorList>
            <person name="Epihov D.Z."/>
        </authorList>
    </citation>
    <scope>NUCLEOTIDE SEQUENCE [LARGE SCALE GENOMIC DNA]</scope>
    <source>
        <strain evidence="2">Pan2503</strain>
    </source>
</reference>
<dbReference type="Gene3D" id="3.30.470.30">
    <property type="entry name" value="DNA ligase/mRNA capping enzyme"/>
    <property type="match status" value="1"/>
</dbReference>
<protein>
    <submittedName>
        <fullName evidence="2">DNA ligase</fullName>
    </submittedName>
</protein>
<dbReference type="AlphaFoldDB" id="A0A7V8NT67"/>
<feature type="non-terminal residue" evidence="2">
    <location>
        <position position="122"/>
    </location>
</feature>
<evidence type="ECO:0000313" key="2">
    <source>
        <dbReference type="EMBL" id="MBA0086946.1"/>
    </source>
</evidence>
<comment type="caution">
    <text evidence="2">The sequence shown here is derived from an EMBL/GenBank/DDBJ whole genome shotgun (WGS) entry which is preliminary data.</text>
</comment>
<dbReference type="GO" id="GO:0006310">
    <property type="term" value="P:DNA recombination"/>
    <property type="evidence" value="ECO:0007669"/>
    <property type="project" value="InterPro"/>
</dbReference>
<organism evidence="2 3">
    <name type="scientific">Candidatus Acidiferrum panamense</name>
    <dbReference type="NCBI Taxonomy" id="2741543"/>
    <lineage>
        <taxon>Bacteria</taxon>
        <taxon>Pseudomonadati</taxon>
        <taxon>Acidobacteriota</taxon>
        <taxon>Terriglobia</taxon>
        <taxon>Candidatus Acidiferrales</taxon>
        <taxon>Candidatus Acidiferrum</taxon>
    </lineage>
</organism>